<evidence type="ECO:0000313" key="1">
    <source>
        <dbReference type="EMBL" id="MDG4474637.1"/>
    </source>
</evidence>
<sequence>MTTAHLLKPYQDKIIDLMLKQETLLASLYQIFAQKFPEYGKLWHKLAREEQKHAGWIQQLHVASEKKVVHFRQGRVKPSQLEIFVQSIEKKIKQAETDGFNARQALVCTIDLERSLIEKEVFLHFFGITKKARNVMTFLSQETKEHQELAEKLYAKTQGVRAHD</sequence>
<dbReference type="AlphaFoldDB" id="A0A9X4RNX2"/>
<comment type="caution">
    <text evidence="1">The sequence shown here is derived from an EMBL/GenBank/DDBJ whole genome shotgun (WGS) entry which is preliminary data.</text>
</comment>
<gene>
    <name evidence="1" type="ORF">OLX77_00505</name>
</gene>
<dbReference type="InterPro" id="IPR009078">
    <property type="entry name" value="Ferritin-like_SF"/>
</dbReference>
<dbReference type="EMBL" id="JAPHEH010000001">
    <property type="protein sequence ID" value="MDG4474637.1"/>
    <property type="molecule type" value="Genomic_DNA"/>
</dbReference>
<keyword evidence="2" id="KW-1185">Reference proteome</keyword>
<evidence type="ECO:0008006" key="3">
    <source>
        <dbReference type="Google" id="ProtNLM"/>
    </source>
</evidence>
<accession>A0A9X4RNX2</accession>
<name>A0A9X4RNX2_9BACT</name>
<dbReference type="Proteomes" id="UP001154240">
    <property type="component" value="Unassembled WGS sequence"/>
</dbReference>
<reference evidence="1" key="1">
    <citation type="journal article" date="2022" name="bioRxiv">
        <title>Thiovibrio frasassiensisgen. nov., sp. nov., an autotrophic, elemental sulfur disproportionating bacterium isolated from sulfidic karst sediment, and proposal of Thiovibrionaceae fam. nov.</title>
        <authorList>
            <person name="Aronson H."/>
            <person name="Thomas C."/>
            <person name="Bhattacharyya M."/>
            <person name="Eckstein S."/>
            <person name="Jensen S."/>
            <person name="Barco R."/>
            <person name="Macalady J."/>
            <person name="Amend J."/>
        </authorList>
    </citation>
    <scope>NUCLEOTIDE SEQUENCE</scope>
    <source>
        <strain evidence="1">RS19-109</strain>
    </source>
</reference>
<proteinExistence type="predicted"/>
<dbReference type="RefSeq" id="WP_307631618.1">
    <property type="nucleotide sequence ID" value="NZ_JAPHEH010000001.1"/>
</dbReference>
<dbReference type="SUPFAM" id="SSF47240">
    <property type="entry name" value="Ferritin-like"/>
    <property type="match status" value="1"/>
</dbReference>
<protein>
    <recommendedName>
        <fullName evidence="3">Rubrerythrin diiron-binding domain-containing protein</fullName>
    </recommendedName>
</protein>
<organism evidence="1 2">
    <name type="scientific">Thiovibrio frasassiensis</name>
    <dbReference type="NCBI Taxonomy" id="2984131"/>
    <lineage>
        <taxon>Bacteria</taxon>
        <taxon>Pseudomonadati</taxon>
        <taxon>Thermodesulfobacteriota</taxon>
        <taxon>Desulfobulbia</taxon>
        <taxon>Desulfobulbales</taxon>
        <taxon>Thiovibrionaceae</taxon>
        <taxon>Thiovibrio</taxon>
    </lineage>
</organism>
<reference evidence="1" key="2">
    <citation type="submission" date="2022-10" db="EMBL/GenBank/DDBJ databases">
        <authorList>
            <person name="Aronson H.S."/>
        </authorList>
    </citation>
    <scope>NUCLEOTIDE SEQUENCE</scope>
    <source>
        <strain evidence="1">RS19-109</strain>
    </source>
</reference>
<evidence type="ECO:0000313" key="2">
    <source>
        <dbReference type="Proteomes" id="UP001154240"/>
    </source>
</evidence>